<organism evidence="7 8">
    <name type="scientific">Actinokineospora spheciospongiae</name>
    <dbReference type="NCBI Taxonomy" id="909613"/>
    <lineage>
        <taxon>Bacteria</taxon>
        <taxon>Bacillati</taxon>
        <taxon>Actinomycetota</taxon>
        <taxon>Actinomycetes</taxon>
        <taxon>Pseudonocardiales</taxon>
        <taxon>Pseudonocardiaceae</taxon>
        <taxon>Actinokineospora</taxon>
    </lineage>
</organism>
<feature type="compositionally biased region" description="Basic and acidic residues" evidence="5">
    <location>
        <begin position="7"/>
        <end position="18"/>
    </location>
</feature>
<feature type="domain" description="TauD/TfdA-like" evidence="6">
    <location>
        <begin position="17"/>
        <end position="318"/>
    </location>
</feature>
<keyword evidence="4" id="KW-0045">Antibiotic biosynthesis</keyword>
<proteinExistence type="predicted"/>
<feature type="region of interest" description="Disordered" evidence="5">
    <location>
        <begin position="1"/>
        <end position="22"/>
    </location>
</feature>
<dbReference type="AlphaFoldDB" id="W7J5M4"/>
<keyword evidence="2" id="KW-0560">Oxidoreductase</keyword>
<evidence type="ECO:0000256" key="1">
    <source>
        <dbReference type="ARBA" id="ARBA00001954"/>
    </source>
</evidence>
<dbReference type="SUPFAM" id="SSF51197">
    <property type="entry name" value="Clavaminate synthase-like"/>
    <property type="match status" value="1"/>
</dbReference>
<sequence length="342" mass="37213">MTSLDNSVRELDLSREPGKPPIATAPAVADLDEAARWVADALPAIRAELLRSGCLMLRGLPVTGNEAFAAIRDVLFPKLASYKEKATPRSDFGGGVFSSTDLPAVQPIRLHNENSYTLDFPGALLFGCLVAPEEGGATTVGDMRRVLALLPEDLRARCEEAGWLLVRNFSEMAGLPWQTSFATEDKAVAEAYCDEHTIGYEWLDEDSLRTTQRRSAIVSHPVTGERVWFNHMAFWNSWTLDPDIRDVLVETYGADGLPFATYLGDGAPLTEEEAATLNAAYDEVTMRETYQVGDLLLVDNILCAHGREAFSGARKIVVGMGDPVELSDCAPTAQPSTTPYGA</sequence>
<protein>
    <submittedName>
        <fullName evidence="7">SyrP-like protein</fullName>
    </submittedName>
</protein>
<keyword evidence="8" id="KW-1185">Reference proteome</keyword>
<dbReference type="STRING" id="909613.UO65_0414"/>
<dbReference type="InterPro" id="IPR003819">
    <property type="entry name" value="TauD/TfdA-like"/>
</dbReference>
<dbReference type="GO" id="GO:0016491">
    <property type="term" value="F:oxidoreductase activity"/>
    <property type="evidence" value="ECO:0007669"/>
    <property type="project" value="UniProtKB-KW"/>
</dbReference>
<evidence type="ECO:0000313" key="8">
    <source>
        <dbReference type="Proteomes" id="UP000019277"/>
    </source>
</evidence>
<evidence type="ECO:0000259" key="6">
    <source>
        <dbReference type="Pfam" id="PF02668"/>
    </source>
</evidence>
<dbReference type="InterPro" id="IPR042098">
    <property type="entry name" value="TauD-like_sf"/>
</dbReference>
<comment type="cofactor">
    <cofactor evidence="1">
        <name>Fe(2+)</name>
        <dbReference type="ChEBI" id="CHEBI:29033"/>
    </cofactor>
</comment>
<gene>
    <name evidence="7" type="ORF">UO65_0414</name>
</gene>
<dbReference type="InterPro" id="IPR050411">
    <property type="entry name" value="AlphaKG_dependent_hydroxylases"/>
</dbReference>
<dbReference type="GO" id="GO:0017000">
    <property type="term" value="P:antibiotic biosynthetic process"/>
    <property type="evidence" value="ECO:0007669"/>
    <property type="project" value="UniProtKB-KW"/>
</dbReference>
<dbReference type="PANTHER" id="PTHR10696:SF56">
    <property type="entry name" value="TAUD_TFDA-LIKE DOMAIN-CONTAINING PROTEIN"/>
    <property type="match status" value="1"/>
</dbReference>
<dbReference type="OrthoDB" id="9769888at2"/>
<dbReference type="RefSeq" id="WP_035278157.1">
    <property type="nucleotide sequence ID" value="NZ_AYXG01000016.1"/>
</dbReference>
<dbReference type="Pfam" id="PF02668">
    <property type="entry name" value="TauD"/>
    <property type="match status" value="1"/>
</dbReference>
<dbReference type="Proteomes" id="UP000019277">
    <property type="component" value="Unassembled WGS sequence"/>
</dbReference>
<comment type="caution">
    <text evidence="7">The sequence shown here is derived from an EMBL/GenBank/DDBJ whole genome shotgun (WGS) entry which is preliminary data.</text>
</comment>
<dbReference type="PANTHER" id="PTHR10696">
    <property type="entry name" value="GAMMA-BUTYROBETAINE HYDROXYLASE-RELATED"/>
    <property type="match status" value="1"/>
</dbReference>
<dbReference type="Gene3D" id="3.60.130.10">
    <property type="entry name" value="Clavaminate synthase-like"/>
    <property type="match status" value="1"/>
</dbReference>
<dbReference type="eggNOG" id="COG2175">
    <property type="taxonomic scope" value="Bacteria"/>
</dbReference>
<dbReference type="PATRIC" id="fig|909613.9.peg.427"/>
<evidence type="ECO:0000313" key="7">
    <source>
        <dbReference type="EMBL" id="EWC64291.1"/>
    </source>
</evidence>
<dbReference type="EMBL" id="AYXG01000016">
    <property type="protein sequence ID" value="EWC64291.1"/>
    <property type="molecule type" value="Genomic_DNA"/>
</dbReference>
<evidence type="ECO:0000256" key="5">
    <source>
        <dbReference type="SAM" id="MobiDB-lite"/>
    </source>
</evidence>
<evidence type="ECO:0000256" key="4">
    <source>
        <dbReference type="ARBA" id="ARBA00023194"/>
    </source>
</evidence>
<keyword evidence="3" id="KW-0408">Iron</keyword>
<evidence type="ECO:0000256" key="3">
    <source>
        <dbReference type="ARBA" id="ARBA00023004"/>
    </source>
</evidence>
<reference evidence="7 8" key="1">
    <citation type="journal article" date="2014" name="Genome Announc.">
        <title>Draft Genome Sequence of the Antitrypanosomally Active Sponge-Associated Bacterium Actinokineospora sp. Strain EG49.</title>
        <authorList>
            <person name="Harjes J."/>
            <person name="Ryu T."/>
            <person name="Abdelmohsen U.R."/>
            <person name="Moitinho-Silva L."/>
            <person name="Horn H."/>
            <person name="Ravasi T."/>
            <person name="Hentschel U."/>
        </authorList>
    </citation>
    <scope>NUCLEOTIDE SEQUENCE [LARGE SCALE GENOMIC DNA]</scope>
    <source>
        <strain evidence="7 8">EG49</strain>
    </source>
</reference>
<evidence type="ECO:0000256" key="2">
    <source>
        <dbReference type="ARBA" id="ARBA00023002"/>
    </source>
</evidence>
<name>W7J5M4_9PSEU</name>
<accession>W7J5M4</accession>